<dbReference type="InterPro" id="IPR011990">
    <property type="entry name" value="TPR-like_helical_dom_sf"/>
</dbReference>
<organism evidence="2">
    <name type="scientific">viral metagenome</name>
    <dbReference type="NCBI Taxonomy" id="1070528"/>
    <lineage>
        <taxon>unclassified sequences</taxon>
        <taxon>metagenomes</taxon>
        <taxon>organismal metagenomes</taxon>
    </lineage>
</organism>
<name>A0A6C0E488_9ZZZZ</name>
<dbReference type="EMBL" id="MN739735">
    <property type="protein sequence ID" value="QHT23864.1"/>
    <property type="molecule type" value="Genomic_DNA"/>
</dbReference>
<dbReference type="PANTHER" id="PTHR43630">
    <property type="entry name" value="POLY-BETA-1,6-N-ACETYL-D-GLUCOSAMINE SYNTHASE"/>
    <property type="match status" value="1"/>
</dbReference>
<dbReference type="SUPFAM" id="SSF48452">
    <property type="entry name" value="TPR-like"/>
    <property type="match status" value="1"/>
</dbReference>
<proteinExistence type="predicted"/>
<evidence type="ECO:0000259" key="1">
    <source>
        <dbReference type="Pfam" id="PF00535"/>
    </source>
</evidence>
<sequence length="661" mass="77722">MTTLCLNMIVKNESKIIERLLSSVISIIDTYCICDTGSTDNTIELINNFFKDRKMDGKVVTEPFKNFEYNRNFALKQCEGMSDYILFLDADMIFEIRDFDKNILSSYDSFHILQGNDSFFFNNMRIVRNNGLFKYVGVTHEYISTPEKNSIYSFKRNELFISDIGDGGSKHDKFIRDINLLEGAIKSNPDCVRSHFYLANSFHDSGQFEKAIPIYEKRIKLGGWDQEVWYSYYRIGLCYKNLGQNEKAICAWLEGYSYLPIRVENLYEIVKYYRETSKHTLSLNFYKMAKEVIAKDQDRTNFLFLHNDVYTHKLDYEFTIIASYLNVKNIGDEFVHIFNVSNDGPMLDNILSNLKFYKDVLKAIHTLKFDDTITDIIDGEKVEMRSTSSCIIQNDSSEGSNYCLNIRYVNYYINDQGGYLNCGDHIITKNRYVELDSDFTITKSKWFDHNGDTKRRYVGIEDVRIYKDKHTDKMLFIGTGFLKDERIGIVNGIYDLTKNTLDTTEILSSFNKNFCEKNWVYTEYKDITHIVYNWFPLQLCEIRQDDQIYIVSEKPMPKLFKRARGSSCGYKYKNEIWFVTHVVSYEQLRHYYHVIVVFDSDMNLLRYSAPFKFDSDPIEYCLGLIVKDNNVVISYSTWDRSTRVGIYAKEYIESKLKYNPV</sequence>
<dbReference type="Pfam" id="PF00535">
    <property type="entry name" value="Glycos_transf_2"/>
    <property type="match status" value="1"/>
</dbReference>
<feature type="domain" description="Glycosyltransferase 2-like" evidence="1">
    <location>
        <begin position="8"/>
        <end position="96"/>
    </location>
</feature>
<dbReference type="PANTHER" id="PTHR43630:SF2">
    <property type="entry name" value="GLYCOSYLTRANSFERASE"/>
    <property type="match status" value="1"/>
</dbReference>
<protein>
    <recommendedName>
        <fullName evidence="1">Glycosyltransferase 2-like domain-containing protein</fullName>
    </recommendedName>
</protein>
<reference evidence="2" key="1">
    <citation type="journal article" date="2020" name="Nature">
        <title>Giant virus diversity and host interactions through global metagenomics.</title>
        <authorList>
            <person name="Schulz F."/>
            <person name="Roux S."/>
            <person name="Paez-Espino D."/>
            <person name="Jungbluth S."/>
            <person name="Walsh D.A."/>
            <person name="Denef V.J."/>
            <person name="McMahon K.D."/>
            <person name="Konstantinidis K.T."/>
            <person name="Eloe-Fadrosh E.A."/>
            <person name="Kyrpides N.C."/>
            <person name="Woyke T."/>
        </authorList>
    </citation>
    <scope>NUCLEOTIDE SEQUENCE</scope>
    <source>
        <strain evidence="2">GVMAG-M-3300023179-132</strain>
    </source>
</reference>
<dbReference type="Gene3D" id="1.25.40.10">
    <property type="entry name" value="Tetratricopeptide repeat domain"/>
    <property type="match status" value="1"/>
</dbReference>
<dbReference type="InterPro" id="IPR029044">
    <property type="entry name" value="Nucleotide-diphossugar_trans"/>
</dbReference>
<evidence type="ECO:0000313" key="2">
    <source>
        <dbReference type="EMBL" id="QHT23864.1"/>
    </source>
</evidence>
<dbReference type="Gene3D" id="3.90.550.10">
    <property type="entry name" value="Spore Coat Polysaccharide Biosynthesis Protein SpsA, Chain A"/>
    <property type="match status" value="1"/>
</dbReference>
<accession>A0A6C0E488</accession>
<dbReference type="InterPro" id="IPR001173">
    <property type="entry name" value="Glyco_trans_2-like"/>
</dbReference>
<dbReference type="AlphaFoldDB" id="A0A6C0E488"/>
<dbReference type="SUPFAM" id="SSF53448">
    <property type="entry name" value="Nucleotide-diphospho-sugar transferases"/>
    <property type="match status" value="1"/>
</dbReference>